<dbReference type="PANTHER" id="PTHR34373:SF9">
    <property type="entry name" value="SHUGOSHIN 2"/>
    <property type="match status" value="1"/>
</dbReference>
<keyword evidence="7" id="KW-1185">Reference proteome</keyword>
<feature type="compositionally biased region" description="Low complexity" evidence="4">
    <location>
        <begin position="193"/>
        <end position="221"/>
    </location>
</feature>
<name>A0ABP0XC68_9BRYO</name>
<evidence type="ECO:0000256" key="3">
    <source>
        <dbReference type="SAM" id="Coils"/>
    </source>
</evidence>
<sequence length="467" mass="52216">MAGERSSRRMSDAVSSQRRRRGLSNITNLAAINHWSNENEVVKSWNNNSRELELEEENRRLQQVILEKDGQIESQKLYIQQMQRDYLTNLFRRTQQNEDIICYNSRLSKELLSVREQLKFLQHAHTQMAVVYKINENEFQMKLAAMSQQLKKALQEKECEEALQVQVPRRTRTSLRRLSVIGGPDADMGKPLAKASSAANDTDSTSITTRSSSRQRSGSTSYGESSLKAKIKEQNSASLASSGLYTGPQKRYNNRYGHISGLETMQELCEDLETSQAHTVTTEASTVTVRRSRRRSSIEPFAIELTDQSNQSSCNGRPTGDVASTSESCSRSAEHTRYCEKSPGPRSCTPQRPSTPQRPGTPQKRSISQPATSPRKKAEPQTKSPARTKATTSSSQASTPRSSSPVVLSSSLKRPPRAASPSLQQQQHDGMDQSRRSLAGSRPIRRAAEVVVSYKEPSLITKMRRPA</sequence>
<evidence type="ECO:0000259" key="5">
    <source>
        <dbReference type="Pfam" id="PF07557"/>
    </source>
</evidence>
<dbReference type="InterPro" id="IPR011515">
    <property type="entry name" value="Shugoshin_C"/>
</dbReference>
<feature type="domain" description="Shugoshin C-terminal" evidence="5">
    <location>
        <begin position="441"/>
        <end position="465"/>
    </location>
</feature>
<feature type="compositionally biased region" description="Polar residues" evidence="4">
    <location>
        <begin position="234"/>
        <end position="244"/>
    </location>
</feature>
<feature type="compositionally biased region" description="Low complexity" evidence="4">
    <location>
        <begin position="387"/>
        <end position="413"/>
    </location>
</feature>
<protein>
    <recommendedName>
        <fullName evidence="5">Shugoshin C-terminal domain-containing protein</fullName>
    </recommendedName>
</protein>
<proteinExistence type="inferred from homology"/>
<dbReference type="InterPro" id="IPR044693">
    <property type="entry name" value="SGO_plant"/>
</dbReference>
<evidence type="ECO:0000313" key="7">
    <source>
        <dbReference type="Proteomes" id="UP001497444"/>
    </source>
</evidence>
<dbReference type="Proteomes" id="UP001497444">
    <property type="component" value="Chromosome 7"/>
</dbReference>
<feature type="coiled-coil region" evidence="3">
    <location>
        <begin position="104"/>
        <end position="163"/>
    </location>
</feature>
<accession>A0ABP0XC68</accession>
<keyword evidence="3" id="KW-0175">Coiled coil</keyword>
<comment type="similarity">
    <text evidence="1">Belongs to the shugoshin family.</text>
</comment>
<evidence type="ECO:0000256" key="1">
    <source>
        <dbReference type="ARBA" id="ARBA00010845"/>
    </source>
</evidence>
<keyword evidence="2" id="KW-0159">Chromosome partition</keyword>
<gene>
    <name evidence="6" type="ORF">CSSPJE1EN1_LOCUS22186</name>
</gene>
<evidence type="ECO:0000256" key="2">
    <source>
        <dbReference type="ARBA" id="ARBA00022829"/>
    </source>
</evidence>
<feature type="region of interest" description="Disordered" evidence="4">
    <location>
        <begin position="300"/>
        <end position="446"/>
    </location>
</feature>
<feature type="compositionally biased region" description="Polar residues" evidence="4">
    <location>
        <begin position="348"/>
        <end position="372"/>
    </location>
</feature>
<dbReference type="PANTHER" id="PTHR34373">
    <property type="entry name" value="SHUGOSHIN 2"/>
    <property type="match status" value="1"/>
</dbReference>
<feature type="compositionally biased region" description="Polar residues" evidence="4">
    <location>
        <begin position="306"/>
        <end position="331"/>
    </location>
</feature>
<feature type="region of interest" description="Disordered" evidence="4">
    <location>
        <begin position="176"/>
        <end position="251"/>
    </location>
</feature>
<evidence type="ECO:0000256" key="4">
    <source>
        <dbReference type="SAM" id="MobiDB-lite"/>
    </source>
</evidence>
<dbReference type="Pfam" id="PF07557">
    <property type="entry name" value="Shugoshin_C"/>
    <property type="match status" value="1"/>
</dbReference>
<organism evidence="6 7">
    <name type="scientific">Sphagnum jensenii</name>
    <dbReference type="NCBI Taxonomy" id="128206"/>
    <lineage>
        <taxon>Eukaryota</taxon>
        <taxon>Viridiplantae</taxon>
        <taxon>Streptophyta</taxon>
        <taxon>Embryophyta</taxon>
        <taxon>Bryophyta</taxon>
        <taxon>Sphagnophytina</taxon>
        <taxon>Sphagnopsida</taxon>
        <taxon>Sphagnales</taxon>
        <taxon>Sphagnaceae</taxon>
        <taxon>Sphagnum</taxon>
    </lineage>
</organism>
<reference evidence="6" key="1">
    <citation type="submission" date="2024-02" db="EMBL/GenBank/DDBJ databases">
        <authorList>
            <consortium name="ELIXIR-Norway"/>
            <consortium name="Elixir Norway"/>
        </authorList>
    </citation>
    <scope>NUCLEOTIDE SEQUENCE</scope>
</reference>
<dbReference type="EMBL" id="OZ020102">
    <property type="protein sequence ID" value="CAK9276708.1"/>
    <property type="molecule type" value="Genomic_DNA"/>
</dbReference>
<evidence type="ECO:0000313" key="6">
    <source>
        <dbReference type="EMBL" id="CAK9276708.1"/>
    </source>
</evidence>